<gene>
    <name evidence="1" type="ORF">LTS18_011762</name>
</gene>
<accession>A0ACC3DJZ3</accession>
<name>A0ACC3DJZ3_9PEZI</name>
<dbReference type="EMBL" id="JAWDJW010003450">
    <property type="protein sequence ID" value="KAK3076875.1"/>
    <property type="molecule type" value="Genomic_DNA"/>
</dbReference>
<sequence length="352" mass="37617">MAGLIAMTAVFAVVGIEMFFATRGAGHVHGADFQSLSLEEDGHRHGNGHAERPGRPKHSNNTRSSSYNRFRQRDGSLRPPEITLGQMSRSTENLVEGRSPSIAQPSPGLVIPTTKISDRDEDPASDSDLELDIDELDPNRDTITDNPHSGLLNGISKQRQSLDSQHPNDDDDPTSQSTPPNSRLTPDQHQKKLLLQCLLLEAGILFHSIFIGMALSVSIGSSFAVLLVAISFHQTFEGFALGSRIAALAFPARSPKPWLMALAYGTTTPLGQAIGLAVHSLYDPASEVGLLMVGVMNAVSSGLLLFAGMVELLAEDFLSDASYETLRGRQRLEACGAVVAGAALMALVGAWA</sequence>
<evidence type="ECO:0000313" key="2">
    <source>
        <dbReference type="Proteomes" id="UP001186974"/>
    </source>
</evidence>
<reference evidence="1" key="1">
    <citation type="submission" date="2024-09" db="EMBL/GenBank/DDBJ databases">
        <title>Black Yeasts Isolated from many extreme environments.</title>
        <authorList>
            <person name="Coleine C."/>
            <person name="Stajich J.E."/>
            <person name="Selbmann L."/>
        </authorList>
    </citation>
    <scope>NUCLEOTIDE SEQUENCE</scope>
    <source>
        <strain evidence="1">CCFEE 5737</strain>
    </source>
</reference>
<dbReference type="Proteomes" id="UP001186974">
    <property type="component" value="Unassembled WGS sequence"/>
</dbReference>
<evidence type="ECO:0000313" key="1">
    <source>
        <dbReference type="EMBL" id="KAK3076875.1"/>
    </source>
</evidence>
<proteinExistence type="predicted"/>
<comment type="caution">
    <text evidence="1">The sequence shown here is derived from an EMBL/GenBank/DDBJ whole genome shotgun (WGS) entry which is preliminary data.</text>
</comment>
<protein>
    <submittedName>
        <fullName evidence="1">Uncharacterized protein</fullName>
    </submittedName>
</protein>
<keyword evidence="2" id="KW-1185">Reference proteome</keyword>
<organism evidence="1 2">
    <name type="scientific">Coniosporium uncinatum</name>
    <dbReference type="NCBI Taxonomy" id="93489"/>
    <lineage>
        <taxon>Eukaryota</taxon>
        <taxon>Fungi</taxon>
        <taxon>Dikarya</taxon>
        <taxon>Ascomycota</taxon>
        <taxon>Pezizomycotina</taxon>
        <taxon>Dothideomycetes</taxon>
        <taxon>Dothideomycetes incertae sedis</taxon>
        <taxon>Coniosporium</taxon>
    </lineage>
</organism>